<name>A0A5R9DQL9_9ACTN</name>
<evidence type="ECO:0000313" key="1">
    <source>
        <dbReference type="EMBL" id="TLQ38725.1"/>
    </source>
</evidence>
<sequence>MTHFDSDAELDALLRSADDAVLTAVEDSLDLDAGRAVLFAQVTVPERGDRQPPSWKIGPDGSVTDFAGIPVEADLQRDLYANGSVQHRTSVNDVNGRVTKILDLLDRISIDLDVLRRWLDCMSEEHRLVPGYVENTATLLAALVVGVRERNMSEQTALGLVGQAKTVLRTLWADLRRRIEGKWDEEDQQSASKRILNLDLALGVAKSLVVELFADDGDQSSLRPVPTR</sequence>
<evidence type="ECO:0000313" key="2">
    <source>
        <dbReference type="Proteomes" id="UP000305921"/>
    </source>
</evidence>
<dbReference type="RefSeq" id="WP_138058467.1">
    <property type="nucleotide sequence ID" value="NZ_VAWE01000005.1"/>
</dbReference>
<protein>
    <submittedName>
        <fullName evidence="1">Uncharacterized protein</fullName>
    </submittedName>
</protein>
<dbReference type="EMBL" id="VAWE01000005">
    <property type="protein sequence ID" value="TLQ38725.1"/>
    <property type="molecule type" value="Genomic_DNA"/>
</dbReference>
<accession>A0A5R9DQL9</accession>
<reference evidence="1 2" key="1">
    <citation type="submission" date="2019-05" db="EMBL/GenBank/DDBJ databases">
        <title>Streptomyces marianii sp. nov., a novel marine actinomycete from southern coast of India.</title>
        <authorList>
            <person name="Iniyan A.M."/>
            <person name="Wink J."/>
            <person name="Ramprasad E."/>
            <person name="Ramana C.V."/>
            <person name="Bunk B."/>
            <person name="Sproer C."/>
            <person name="Joseph F.-J.R.S."/>
            <person name="Vincent S.G.P."/>
        </authorList>
    </citation>
    <scope>NUCLEOTIDE SEQUENCE [LARGE SCALE GENOMIC DNA]</scope>
    <source>
        <strain evidence="1 2">ICN19</strain>
    </source>
</reference>
<dbReference type="OrthoDB" id="9919482at2"/>
<dbReference type="Proteomes" id="UP000305921">
    <property type="component" value="Unassembled WGS sequence"/>
</dbReference>
<proteinExistence type="predicted"/>
<comment type="caution">
    <text evidence="1">The sequence shown here is derived from an EMBL/GenBank/DDBJ whole genome shotgun (WGS) entry which is preliminary data.</text>
</comment>
<gene>
    <name evidence="1" type="ORF">FEF34_40470</name>
</gene>
<organism evidence="1 2">
    <name type="scientific">Streptomyces marianii</name>
    <dbReference type="NCBI Taxonomy" id="1817406"/>
    <lineage>
        <taxon>Bacteria</taxon>
        <taxon>Bacillati</taxon>
        <taxon>Actinomycetota</taxon>
        <taxon>Actinomycetes</taxon>
        <taxon>Kitasatosporales</taxon>
        <taxon>Streptomycetaceae</taxon>
        <taxon>Streptomyces</taxon>
    </lineage>
</organism>
<keyword evidence="2" id="KW-1185">Reference proteome</keyword>
<dbReference type="AlphaFoldDB" id="A0A5R9DQL9"/>